<keyword evidence="8 14" id="KW-0418">Kinase</keyword>
<dbReference type="SUPFAM" id="SSF50800">
    <property type="entry name" value="PK beta-barrel domain-like"/>
    <property type="match status" value="1"/>
</dbReference>
<dbReference type="SUPFAM" id="SSF51621">
    <property type="entry name" value="Phosphoenolpyruvate/pyruvate domain"/>
    <property type="match status" value="1"/>
</dbReference>
<dbReference type="PANTHER" id="PTHR11817">
    <property type="entry name" value="PYRUVATE KINASE"/>
    <property type="match status" value="1"/>
</dbReference>
<dbReference type="Gene3D" id="2.40.33.10">
    <property type="entry name" value="PK beta-barrel domain-like"/>
    <property type="match status" value="1"/>
</dbReference>
<evidence type="ECO:0000256" key="12">
    <source>
        <dbReference type="ARBA" id="ARBA00023317"/>
    </source>
</evidence>
<comment type="cofactor">
    <cofactor evidence="1">
        <name>K(+)</name>
        <dbReference type="ChEBI" id="CHEBI:29103"/>
    </cofactor>
</comment>
<dbReference type="PRINTS" id="PR01050">
    <property type="entry name" value="PYRUVTKNASE"/>
</dbReference>
<organism evidence="17 18">
    <name type="scientific">SAR86 cluster bacterium</name>
    <dbReference type="NCBI Taxonomy" id="2030880"/>
    <lineage>
        <taxon>Bacteria</taxon>
        <taxon>Pseudomonadati</taxon>
        <taxon>Pseudomonadota</taxon>
        <taxon>Gammaproteobacteria</taxon>
        <taxon>SAR86 cluster</taxon>
    </lineage>
</organism>
<keyword evidence="7" id="KW-0547">Nucleotide-binding</keyword>
<keyword evidence="12 17" id="KW-0670">Pyruvate</keyword>
<evidence type="ECO:0000256" key="9">
    <source>
        <dbReference type="ARBA" id="ARBA00022840"/>
    </source>
</evidence>
<dbReference type="EC" id="2.7.1.40" evidence="4 13"/>
<evidence type="ECO:0000313" key="18">
    <source>
        <dbReference type="Proteomes" id="UP000315283"/>
    </source>
</evidence>
<accession>A0A520N4V7</accession>
<dbReference type="PROSITE" id="PS00110">
    <property type="entry name" value="PYRUVATE_KINASE"/>
    <property type="match status" value="1"/>
</dbReference>
<evidence type="ECO:0000259" key="15">
    <source>
        <dbReference type="Pfam" id="PF00224"/>
    </source>
</evidence>
<dbReference type="GO" id="GO:0004743">
    <property type="term" value="F:pyruvate kinase activity"/>
    <property type="evidence" value="ECO:0007669"/>
    <property type="project" value="UniProtKB-UniRule"/>
</dbReference>
<dbReference type="InterPro" id="IPR036918">
    <property type="entry name" value="Pyrv_Knase_C_sf"/>
</dbReference>
<evidence type="ECO:0000256" key="1">
    <source>
        <dbReference type="ARBA" id="ARBA00001958"/>
    </source>
</evidence>
<reference evidence="17 18" key="1">
    <citation type="submission" date="2019-02" db="EMBL/GenBank/DDBJ databases">
        <title>Prokaryotic population dynamics and viral predation in marine succession experiment using metagenomics: the confinement effect.</title>
        <authorList>
            <person name="Haro-Moreno J.M."/>
            <person name="Rodriguez-Valera F."/>
            <person name="Lopez-Perez M."/>
        </authorList>
    </citation>
    <scope>NUCLEOTIDE SEQUENCE [LARGE SCALE GENOMIC DNA]</scope>
    <source>
        <strain evidence="17">MED-G164</strain>
    </source>
</reference>
<dbReference type="GO" id="GO:0000287">
    <property type="term" value="F:magnesium ion binding"/>
    <property type="evidence" value="ECO:0007669"/>
    <property type="project" value="UniProtKB-UniRule"/>
</dbReference>
<dbReference type="NCBIfam" id="NF004491">
    <property type="entry name" value="PRK05826.1"/>
    <property type="match status" value="1"/>
</dbReference>
<dbReference type="Gene3D" id="3.40.1380.20">
    <property type="entry name" value="Pyruvate kinase, C-terminal domain"/>
    <property type="match status" value="1"/>
</dbReference>
<dbReference type="UniPathway" id="UPA00109">
    <property type="reaction ID" value="UER00188"/>
</dbReference>
<dbReference type="InterPro" id="IPR018209">
    <property type="entry name" value="Pyrv_Knase_AS"/>
</dbReference>
<feature type="domain" description="Pyruvate kinase C-terminal" evidence="16">
    <location>
        <begin position="357"/>
        <end position="459"/>
    </location>
</feature>
<sequence length="470" mass="51887">MGFTRSKIICTIGPATNTLSMLRKLHKAGMNVVRINMSHATHKSAASIITKINKINNEINSPSQQIGILLDTQGPEIRTGDTSLPIELKVGDEVALTVRDQIDVETSSIKVNYKDLVHSVDVGSRVSVDNGLINFKVLSKDSDTLLCKVLHGGKLGPKRHVNLPGVRINLPSITAKDIKDINFGIKNSVDFIAASFVRNANDLEKLDDILKEKKSSVKIIAKIENQEGLDNIDEICKAAWGVMVARGDLGIETSLTDLPNIQRNIMFACAKWGKRSIVATHLLESMINNPTPTRAEVTDIANAIYEGADAIMLSGETSIGQYPIDCVEFLKSISYRTEKFKTLEYEKNLLTNSDWEYIAVAAKNLAESIDADGIIAVTRTGATAYYISNAKPNGIPVFTFTNNKSTLKQLSLIGSTLSFYIPRLNDHDRTLKKVENVLKKYYDNKKNLKFIMVSGIFSEEHSEAVQIINF</sequence>
<evidence type="ECO:0000256" key="2">
    <source>
        <dbReference type="ARBA" id="ARBA00004997"/>
    </source>
</evidence>
<dbReference type="InterPro" id="IPR015806">
    <property type="entry name" value="Pyrv_Knase_insert_dom_sf"/>
</dbReference>
<dbReference type="InterPro" id="IPR001697">
    <property type="entry name" value="Pyr_Knase"/>
</dbReference>
<proteinExistence type="inferred from homology"/>
<dbReference type="InterPro" id="IPR015793">
    <property type="entry name" value="Pyrv_Knase_brl"/>
</dbReference>
<dbReference type="AlphaFoldDB" id="A0A520N4V7"/>
<dbReference type="NCBIfam" id="TIGR01064">
    <property type="entry name" value="pyruv_kin"/>
    <property type="match status" value="1"/>
</dbReference>
<gene>
    <name evidence="17" type="primary">pyk</name>
    <name evidence="17" type="ORF">EVA97_02520</name>
</gene>
<dbReference type="Proteomes" id="UP000315283">
    <property type="component" value="Unassembled WGS sequence"/>
</dbReference>
<keyword evidence="11 14" id="KW-0324">Glycolysis</keyword>
<dbReference type="InterPro" id="IPR040442">
    <property type="entry name" value="Pyrv_kinase-like_dom_sf"/>
</dbReference>
<keyword evidence="5 14" id="KW-0808">Transferase</keyword>
<dbReference type="FunFam" id="2.40.33.10:FF:000001">
    <property type="entry name" value="Pyruvate kinase"/>
    <property type="match status" value="1"/>
</dbReference>
<protein>
    <recommendedName>
        <fullName evidence="4 13">Pyruvate kinase</fullName>
        <ecNumber evidence="4 13">2.7.1.40</ecNumber>
    </recommendedName>
</protein>
<dbReference type="GO" id="GO:0005524">
    <property type="term" value="F:ATP binding"/>
    <property type="evidence" value="ECO:0007669"/>
    <property type="project" value="UniProtKB-KW"/>
</dbReference>
<evidence type="ECO:0000256" key="13">
    <source>
        <dbReference type="NCBIfam" id="TIGR01064"/>
    </source>
</evidence>
<dbReference type="EMBL" id="SHBJ01000012">
    <property type="protein sequence ID" value="RZO28530.1"/>
    <property type="molecule type" value="Genomic_DNA"/>
</dbReference>
<dbReference type="InterPro" id="IPR015795">
    <property type="entry name" value="Pyrv_Knase_C"/>
</dbReference>
<comment type="catalytic activity">
    <reaction evidence="14">
        <text>pyruvate + ATP = phosphoenolpyruvate + ADP + H(+)</text>
        <dbReference type="Rhea" id="RHEA:18157"/>
        <dbReference type="ChEBI" id="CHEBI:15361"/>
        <dbReference type="ChEBI" id="CHEBI:15378"/>
        <dbReference type="ChEBI" id="CHEBI:30616"/>
        <dbReference type="ChEBI" id="CHEBI:58702"/>
        <dbReference type="ChEBI" id="CHEBI:456216"/>
        <dbReference type="EC" id="2.7.1.40"/>
    </reaction>
</comment>
<evidence type="ECO:0000256" key="10">
    <source>
        <dbReference type="ARBA" id="ARBA00022842"/>
    </source>
</evidence>
<dbReference type="InterPro" id="IPR015813">
    <property type="entry name" value="Pyrv/PenolPyrv_kinase-like_dom"/>
</dbReference>
<evidence type="ECO:0000256" key="6">
    <source>
        <dbReference type="ARBA" id="ARBA00022723"/>
    </source>
</evidence>
<evidence type="ECO:0000259" key="16">
    <source>
        <dbReference type="Pfam" id="PF02887"/>
    </source>
</evidence>
<comment type="pathway">
    <text evidence="2 14">Carbohydrate degradation; glycolysis; pyruvate from D-glyceraldehyde 3-phosphate: step 5/5.</text>
</comment>
<dbReference type="InterPro" id="IPR011037">
    <property type="entry name" value="Pyrv_Knase-like_insert_dom_sf"/>
</dbReference>
<keyword evidence="10 14" id="KW-0460">Magnesium</keyword>
<name>A0A520N4V7_9GAMM</name>
<keyword evidence="9" id="KW-0067">ATP-binding</keyword>
<evidence type="ECO:0000256" key="14">
    <source>
        <dbReference type="RuleBase" id="RU000504"/>
    </source>
</evidence>
<dbReference type="Pfam" id="PF00224">
    <property type="entry name" value="PK"/>
    <property type="match status" value="1"/>
</dbReference>
<evidence type="ECO:0000256" key="3">
    <source>
        <dbReference type="ARBA" id="ARBA00008663"/>
    </source>
</evidence>
<comment type="caution">
    <text evidence="17">The sequence shown here is derived from an EMBL/GenBank/DDBJ whole genome shotgun (WGS) entry which is preliminary data.</text>
</comment>
<evidence type="ECO:0000256" key="8">
    <source>
        <dbReference type="ARBA" id="ARBA00022777"/>
    </source>
</evidence>
<keyword evidence="6" id="KW-0479">Metal-binding</keyword>
<evidence type="ECO:0000256" key="5">
    <source>
        <dbReference type="ARBA" id="ARBA00022679"/>
    </source>
</evidence>
<dbReference type="Pfam" id="PF02887">
    <property type="entry name" value="PK_C"/>
    <property type="match status" value="1"/>
</dbReference>
<dbReference type="GO" id="GO:0030955">
    <property type="term" value="F:potassium ion binding"/>
    <property type="evidence" value="ECO:0007669"/>
    <property type="project" value="UniProtKB-UniRule"/>
</dbReference>
<dbReference type="Gene3D" id="3.20.20.60">
    <property type="entry name" value="Phosphoenolpyruvate-binding domains"/>
    <property type="match status" value="1"/>
</dbReference>
<evidence type="ECO:0000313" key="17">
    <source>
        <dbReference type="EMBL" id="RZO28530.1"/>
    </source>
</evidence>
<evidence type="ECO:0000256" key="11">
    <source>
        <dbReference type="ARBA" id="ARBA00023152"/>
    </source>
</evidence>
<evidence type="ECO:0000256" key="7">
    <source>
        <dbReference type="ARBA" id="ARBA00022741"/>
    </source>
</evidence>
<evidence type="ECO:0000256" key="4">
    <source>
        <dbReference type="ARBA" id="ARBA00012142"/>
    </source>
</evidence>
<feature type="domain" description="Pyruvate kinase barrel" evidence="15">
    <location>
        <begin position="4"/>
        <end position="327"/>
    </location>
</feature>
<comment type="similarity">
    <text evidence="3 14">Belongs to the pyruvate kinase family.</text>
</comment>
<dbReference type="SUPFAM" id="SSF52935">
    <property type="entry name" value="PK C-terminal domain-like"/>
    <property type="match status" value="1"/>
</dbReference>
<dbReference type="GO" id="GO:0016301">
    <property type="term" value="F:kinase activity"/>
    <property type="evidence" value="ECO:0007669"/>
    <property type="project" value="UniProtKB-KW"/>
</dbReference>